<evidence type="ECO:0000256" key="11">
    <source>
        <dbReference type="SAM" id="MobiDB-lite"/>
    </source>
</evidence>
<dbReference type="Gene3D" id="3.40.1280.10">
    <property type="match status" value="1"/>
</dbReference>
<proteinExistence type="inferred from homology"/>
<comment type="catalytic activity">
    <reaction evidence="10">
        <text>uridine(1498) in 16S rRNA + S-adenosyl-L-methionine = N(3)-methyluridine(1498) in 16S rRNA + S-adenosyl-L-homocysteine + H(+)</text>
        <dbReference type="Rhea" id="RHEA:42920"/>
        <dbReference type="Rhea" id="RHEA-COMP:10283"/>
        <dbReference type="Rhea" id="RHEA-COMP:10284"/>
        <dbReference type="ChEBI" id="CHEBI:15378"/>
        <dbReference type="ChEBI" id="CHEBI:57856"/>
        <dbReference type="ChEBI" id="CHEBI:59789"/>
        <dbReference type="ChEBI" id="CHEBI:65315"/>
        <dbReference type="ChEBI" id="CHEBI:74502"/>
        <dbReference type="EC" id="2.1.1.193"/>
    </reaction>
</comment>
<evidence type="ECO:0000256" key="4">
    <source>
        <dbReference type="ARBA" id="ARBA00022490"/>
    </source>
</evidence>
<gene>
    <name evidence="13" type="ORF">HRI96_01870</name>
</gene>
<keyword evidence="7" id="KW-0808">Transferase</keyword>
<keyword evidence="8" id="KW-0949">S-adenosyl-L-methionine</keyword>
<evidence type="ECO:0000256" key="6">
    <source>
        <dbReference type="ARBA" id="ARBA00022603"/>
    </source>
</evidence>
<feature type="region of interest" description="Disordered" evidence="11">
    <location>
        <begin position="30"/>
        <end position="80"/>
    </location>
</feature>
<comment type="subcellular location">
    <subcellularLocation>
        <location evidence="1">Cytoplasm</location>
    </subcellularLocation>
</comment>
<evidence type="ECO:0000313" key="13">
    <source>
        <dbReference type="EMBL" id="QTQ12835.1"/>
    </source>
</evidence>
<dbReference type="Pfam" id="PF04452">
    <property type="entry name" value="Methyltrans_RNA"/>
    <property type="match status" value="1"/>
</dbReference>
<dbReference type="GO" id="GO:0070042">
    <property type="term" value="F:rRNA (uridine-N3-)-methyltransferase activity"/>
    <property type="evidence" value="ECO:0007669"/>
    <property type="project" value="TreeGrafter"/>
</dbReference>
<dbReference type="InterPro" id="IPR029028">
    <property type="entry name" value="Alpha/beta_knot_MTases"/>
</dbReference>
<keyword evidence="4" id="KW-0963">Cytoplasm</keyword>
<dbReference type="EC" id="2.1.1.193" evidence="3"/>
<reference evidence="13" key="1">
    <citation type="submission" date="2020-05" db="EMBL/GenBank/DDBJ databases">
        <authorList>
            <person name="Zeng H."/>
            <person name="Chan Y.K."/>
            <person name="Watt R.M."/>
        </authorList>
    </citation>
    <scope>NUCLEOTIDE SEQUENCE</scope>
    <source>
        <strain evidence="13">ATCC 700773</strain>
    </source>
</reference>
<accession>A0A975F212</accession>
<organism evidence="13 14">
    <name type="scientific">Treponema parvum</name>
    <dbReference type="NCBI Taxonomy" id="138851"/>
    <lineage>
        <taxon>Bacteria</taxon>
        <taxon>Pseudomonadati</taxon>
        <taxon>Spirochaetota</taxon>
        <taxon>Spirochaetia</taxon>
        <taxon>Spirochaetales</taxon>
        <taxon>Treponemataceae</taxon>
        <taxon>Treponema</taxon>
    </lineage>
</organism>
<comment type="function">
    <text evidence="9">Specifically methylates the N3 position of the uracil ring of uridine 1498 (m3U1498) in 16S rRNA. Acts on the fully assembled 30S ribosomal subunit.</text>
</comment>
<dbReference type="NCBIfam" id="TIGR00046">
    <property type="entry name" value="RsmE family RNA methyltransferase"/>
    <property type="match status" value="1"/>
</dbReference>
<feature type="compositionally biased region" description="Basic and acidic residues" evidence="11">
    <location>
        <begin position="46"/>
        <end position="60"/>
    </location>
</feature>
<keyword evidence="6 13" id="KW-0489">Methyltransferase</keyword>
<evidence type="ECO:0000256" key="3">
    <source>
        <dbReference type="ARBA" id="ARBA00012328"/>
    </source>
</evidence>
<reference evidence="13" key="2">
    <citation type="journal article" date="2021" name="Microbiol. Resour. Announc.">
        <title>Complete Genome Sequences of Three Human Oral Treponema parvum Isolates.</title>
        <authorList>
            <person name="Zeng H."/>
            <person name="Watt R.M."/>
        </authorList>
    </citation>
    <scope>NUCLEOTIDE SEQUENCE</scope>
    <source>
        <strain evidence="13">ATCC 700773</strain>
    </source>
</reference>
<dbReference type="EMBL" id="CP054257">
    <property type="protein sequence ID" value="QTQ12835.1"/>
    <property type="molecule type" value="Genomic_DNA"/>
</dbReference>
<evidence type="ECO:0000256" key="9">
    <source>
        <dbReference type="ARBA" id="ARBA00025699"/>
    </source>
</evidence>
<evidence type="ECO:0000256" key="1">
    <source>
        <dbReference type="ARBA" id="ARBA00004496"/>
    </source>
</evidence>
<evidence type="ECO:0000313" key="14">
    <source>
        <dbReference type="Proteomes" id="UP000671995"/>
    </source>
</evidence>
<dbReference type="PANTHER" id="PTHR30027:SF3">
    <property type="entry name" value="16S RRNA (URACIL(1498)-N(3))-METHYLTRANSFERASE"/>
    <property type="match status" value="1"/>
</dbReference>
<evidence type="ECO:0000256" key="10">
    <source>
        <dbReference type="ARBA" id="ARBA00047944"/>
    </source>
</evidence>
<dbReference type="InterPro" id="IPR046886">
    <property type="entry name" value="RsmE_MTase_dom"/>
</dbReference>
<evidence type="ECO:0000256" key="7">
    <source>
        <dbReference type="ARBA" id="ARBA00022679"/>
    </source>
</evidence>
<comment type="similarity">
    <text evidence="2">Belongs to the RNA methyltransferase RsmE family.</text>
</comment>
<dbReference type="InterPro" id="IPR029026">
    <property type="entry name" value="tRNA_m1G_MTases_N"/>
</dbReference>
<dbReference type="SUPFAM" id="SSF75217">
    <property type="entry name" value="alpha/beta knot"/>
    <property type="match status" value="1"/>
</dbReference>
<dbReference type="InterPro" id="IPR006700">
    <property type="entry name" value="RsmE"/>
</dbReference>
<dbReference type="PANTHER" id="PTHR30027">
    <property type="entry name" value="RIBOSOMAL RNA SMALL SUBUNIT METHYLTRANSFERASE E"/>
    <property type="match status" value="1"/>
</dbReference>
<keyword evidence="5" id="KW-0698">rRNA processing</keyword>
<sequence length="174" mass="18795">MLIDGTSQAGSTHLPELCVHSKLEECLDSDFPAATGKDNENSSEGCTKKTSAEKNSDSHDAPPGIYACNAPSHSRPPNRTIPPLKIALDNINAECSLSEFLKKNKIDGLSYKKNGYMRPIVAAIGSERGWTDNERRLFEKAGFTLCSMGSRILRTETAATVAASVILDHMGLLD</sequence>
<evidence type="ECO:0000256" key="2">
    <source>
        <dbReference type="ARBA" id="ARBA00005528"/>
    </source>
</evidence>
<evidence type="ECO:0000256" key="8">
    <source>
        <dbReference type="ARBA" id="ARBA00022691"/>
    </source>
</evidence>
<evidence type="ECO:0000259" key="12">
    <source>
        <dbReference type="Pfam" id="PF04452"/>
    </source>
</evidence>
<dbReference type="Proteomes" id="UP000671995">
    <property type="component" value="Chromosome"/>
</dbReference>
<dbReference type="GO" id="GO:0005737">
    <property type="term" value="C:cytoplasm"/>
    <property type="evidence" value="ECO:0007669"/>
    <property type="project" value="UniProtKB-SubCell"/>
</dbReference>
<dbReference type="AlphaFoldDB" id="A0A975F212"/>
<name>A0A975F212_9SPIR</name>
<feature type="domain" description="Ribosomal RNA small subunit methyltransferase E methyltransferase" evidence="12">
    <location>
        <begin position="113"/>
        <end position="166"/>
    </location>
</feature>
<evidence type="ECO:0000256" key="5">
    <source>
        <dbReference type="ARBA" id="ARBA00022552"/>
    </source>
</evidence>
<dbReference type="GO" id="GO:0070475">
    <property type="term" value="P:rRNA base methylation"/>
    <property type="evidence" value="ECO:0007669"/>
    <property type="project" value="TreeGrafter"/>
</dbReference>
<protein>
    <recommendedName>
        <fullName evidence="3">16S rRNA (uracil(1498)-N(3))-methyltransferase</fullName>
        <ecNumber evidence="3">2.1.1.193</ecNumber>
    </recommendedName>
</protein>